<feature type="transmembrane region" description="Helical" evidence="1">
    <location>
        <begin position="549"/>
        <end position="568"/>
    </location>
</feature>
<dbReference type="Proteomes" id="UP000040453">
    <property type="component" value="Unassembled WGS sequence"/>
</dbReference>
<dbReference type="InterPro" id="IPR008490">
    <property type="entry name" value="Transposase_InsH_N"/>
</dbReference>
<organism evidence="4 5">
    <name type="scientific">Oceanobacillus oncorhynchi</name>
    <dbReference type="NCBI Taxonomy" id="545501"/>
    <lineage>
        <taxon>Bacteria</taxon>
        <taxon>Bacillati</taxon>
        <taxon>Bacillota</taxon>
        <taxon>Bacilli</taxon>
        <taxon>Bacillales</taxon>
        <taxon>Bacillaceae</taxon>
        <taxon>Oceanobacillus</taxon>
    </lineage>
</organism>
<evidence type="ECO:0000313" key="5">
    <source>
        <dbReference type="Proteomes" id="UP000040453"/>
    </source>
</evidence>
<dbReference type="STRING" id="545501.BN997_01462"/>
<protein>
    <submittedName>
        <fullName evidence="4">Transposase DDE domain protein</fullName>
    </submittedName>
</protein>
<feature type="domain" description="Transposase DDE" evidence="3">
    <location>
        <begin position="392"/>
        <end position="518"/>
    </location>
</feature>
<dbReference type="PANTHER" id="PTHR33408">
    <property type="entry name" value="TRANSPOSASE"/>
    <property type="match status" value="1"/>
</dbReference>
<keyword evidence="5" id="KW-1185">Reference proteome</keyword>
<name>A0A0A1MPR6_9BACI</name>
<evidence type="ECO:0000259" key="3">
    <source>
        <dbReference type="Pfam" id="PF13751"/>
    </source>
</evidence>
<keyword evidence="1" id="KW-0472">Membrane</keyword>
<dbReference type="OrthoDB" id="2236403at2"/>
<keyword evidence="1" id="KW-1133">Transmembrane helix</keyword>
<dbReference type="NCBIfam" id="NF033551">
    <property type="entry name" value="transpos_IS1182"/>
    <property type="match status" value="1"/>
</dbReference>
<keyword evidence="1" id="KW-0812">Transmembrane</keyword>
<evidence type="ECO:0000313" key="4">
    <source>
        <dbReference type="EMBL" id="CEI81627.1"/>
    </source>
</evidence>
<dbReference type="AlphaFoldDB" id="A0A0A1MPR6"/>
<dbReference type="EMBL" id="CDGG01000001">
    <property type="protein sequence ID" value="CEI81627.1"/>
    <property type="molecule type" value="Genomic_DNA"/>
</dbReference>
<dbReference type="RefSeq" id="WP_084612873.1">
    <property type="nucleotide sequence ID" value="NZ_CDGG01000001.1"/>
</dbReference>
<proteinExistence type="predicted"/>
<sequence length="569" mass="67592">MYKYYNVNQIVLPLDFEMKLQENDIAYTVHEFIEQIPEEAFTGFIRQTGCPAYHPRMMMKIILCAYTQSVFSGRKIEGLLKDSVRMMWLAQGYEPSYRTINRFRVNPEVKELLRQCFVQFRCQLVEKELIDAEAIFIDGTKIEANANKFTFVWRKSIERYQANLIKKSNALYEELVEKEIIPEIERESPEALTTKELQQMATDLDKSVQTYTEQIESREEAQDRKVLRSERKQPKQALKKVHDFIRRKEKYEEALEILEERNSYSKTDHDATFMRLKDDHMKNGQLKAAYNVQLATEGRYALAYDIFPNPTDTRTWIPFLDRIEKDYFALPDFLVADAAYGSEQNIENVTLERLRTALITYNMYRKEKKKKYKNNPFNTANWDYDAEKDAFTCPNGQAVTYRYDSKRTDKYGYERQFKVYECEDCTGCPLREQCTKAKEGNNRKIFYNEKWEAQKKTIREQLSDEEMGKLYGKRKIDVEPFFGFLKANLGFTRFSVRGKPKVENELGFALMAVNLRRYTASSRFFMYLLINDFKKDGFRIKTRCGIHLFYFWLVMSQPLFAVIDFLFFH</sequence>
<dbReference type="Pfam" id="PF05598">
    <property type="entry name" value="DUF772"/>
    <property type="match status" value="1"/>
</dbReference>
<accession>A0A0A1MPR6</accession>
<dbReference type="PANTHER" id="PTHR33408:SF2">
    <property type="entry name" value="TRANSPOSASE DDE DOMAIN-CONTAINING PROTEIN"/>
    <property type="match status" value="1"/>
</dbReference>
<dbReference type="InterPro" id="IPR025668">
    <property type="entry name" value="Tnp_DDE_dom"/>
</dbReference>
<gene>
    <name evidence="4" type="ORF">BN997_01462</name>
</gene>
<reference evidence="4 5" key="1">
    <citation type="submission" date="2014-11" db="EMBL/GenBank/DDBJ databases">
        <authorList>
            <person name="Urmite Genomes Urmite Genomes"/>
        </authorList>
    </citation>
    <scope>NUCLEOTIDE SEQUENCE [LARGE SCALE GENOMIC DNA]</scope>
    <source>
        <strain evidence="4 5">Oc5</strain>
    </source>
</reference>
<dbReference type="InterPro" id="IPR047629">
    <property type="entry name" value="IS1182_transpos"/>
</dbReference>
<feature type="domain" description="Transposase InsH N-terminal" evidence="2">
    <location>
        <begin position="16"/>
        <end position="104"/>
    </location>
</feature>
<evidence type="ECO:0000256" key="1">
    <source>
        <dbReference type="SAM" id="Phobius"/>
    </source>
</evidence>
<dbReference type="Pfam" id="PF13751">
    <property type="entry name" value="DDE_Tnp_1_6"/>
    <property type="match status" value="1"/>
</dbReference>
<evidence type="ECO:0000259" key="2">
    <source>
        <dbReference type="Pfam" id="PF05598"/>
    </source>
</evidence>